<keyword evidence="1" id="KW-0132">Cell division</keyword>
<reference evidence="2 3" key="1">
    <citation type="submission" date="2016-10" db="EMBL/GenBank/DDBJ databases">
        <authorList>
            <person name="Varghese N."/>
            <person name="Submissions S."/>
        </authorList>
    </citation>
    <scope>NUCLEOTIDE SEQUENCE [LARGE SCALE GENOMIC DNA]</scope>
    <source>
        <strain evidence="2 3">CGMCC 1.12102</strain>
    </source>
</reference>
<keyword evidence="1" id="KW-1133">Transmembrane helix</keyword>
<comment type="function">
    <text evidence="1">A non-essential division protein that localizes to the septal ring in low ionic strength medium.</text>
</comment>
<dbReference type="Proteomes" id="UP000183569">
    <property type="component" value="Unassembled WGS sequence"/>
</dbReference>
<accession>A0A1G4YEZ1</accession>
<comment type="caution">
    <text evidence="2">The sequence shown here is derived from an EMBL/GenBank/DDBJ whole genome shotgun (WGS) entry which is preliminary data.</text>
</comment>
<dbReference type="GO" id="GO:0005886">
    <property type="term" value="C:plasma membrane"/>
    <property type="evidence" value="ECO:0007669"/>
    <property type="project" value="UniProtKB-SubCell"/>
</dbReference>
<protein>
    <recommendedName>
        <fullName evidence="1">Cell division protein DrpB</fullName>
    </recommendedName>
    <alternativeName>
        <fullName evidence="1">Division ring protein B</fullName>
    </alternativeName>
</protein>
<dbReference type="InterPro" id="IPR046385">
    <property type="entry name" value="DrpB"/>
</dbReference>
<dbReference type="AlphaFoldDB" id="A0A1G4YEZ1"/>
<keyword evidence="1" id="KW-0472">Membrane</keyword>
<dbReference type="EMBL" id="FMUI01000007">
    <property type="protein sequence ID" value="SCX52110.1"/>
    <property type="molecule type" value="Genomic_DNA"/>
</dbReference>
<feature type="transmembrane region" description="Helical" evidence="1">
    <location>
        <begin position="12"/>
        <end position="30"/>
    </location>
</feature>
<keyword evidence="1" id="KW-1003">Cell membrane</keyword>
<name>A0A1G4YEZ1_9ENTR</name>
<keyword evidence="1" id="KW-0997">Cell inner membrane</keyword>
<comment type="subcellular location">
    <subcellularLocation>
        <location evidence="1">Cell inner membrane</location>
        <topology evidence="1">Multi-pass membrane protein</topology>
    </subcellularLocation>
    <text evidence="1">Localizes to the septal ring before constriction, only when cells are grown at low ionic strength.</text>
</comment>
<keyword evidence="1" id="KW-0131">Cell cycle</keyword>
<dbReference type="GO" id="GO:0051301">
    <property type="term" value="P:cell division"/>
    <property type="evidence" value="ECO:0007669"/>
    <property type="project" value="UniProtKB-KW"/>
</dbReference>
<proteinExistence type="inferred from homology"/>
<sequence length="88" mass="9655">MDDKAVRSLGGKLALWVFWIFCVYFIWTVLNDIWPVSQTNLPAGFTTGTVGTATGNWLNSFFGMLVLAVVGAILGAIAWYTRPQDPDA</sequence>
<feature type="transmembrane region" description="Helical" evidence="1">
    <location>
        <begin position="61"/>
        <end position="80"/>
    </location>
</feature>
<evidence type="ECO:0000256" key="1">
    <source>
        <dbReference type="HAMAP-Rule" id="MF_00857"/>
    </source>
</evidence>
<comment type="similarity">
    <text evidence="1">Belongs to the DrpB family.</text>
</comment>
<gene>
    <name evidence="1" type="primary">drpB</name>
    <name evidence="2" type="ORF">SAMN02927897_02605</name>
</gene>
<dbReference type="RefSeq" id="WP_017458391.1">
    <property type="nucleotide sequence ID" value="NZ_FMUI01000007.1"/>
</dbReference>
<keyword evidence="1" id="KW-0812">Transmembrane</keyword>
<evidence type="ECO:0000313" key="2">
    <source>
        <dbReference type="EMBL" id="SCX52110.1"/>
    </source>
</evidence>
<dbReference type="HAMAP" id="MF_00857">
    <property type="entry name" value="DrpB"/>
    <property type="match status" value="1"/>
</dbReference>
<dbReference type="NCBIfam" id="NF038392">
    <property type="entry name" value="div_DrpB_YedR"/>
    <property type="match status" value="1"/>
</dbReference>
<evidence type="ECO:0000313" key="3">
    <source>
        <dbReference type="Proteomes" id="UP000183569"/>
    </source>
</evidence>
<dbReference type="GeneID" id="23844343"/>
<organism evidence="2 3">
    <name type="scientific">Kosakonia sacchari</name>
    <dbReference type="NCBI Taxonomy" id="1158459"/>
    <lineage>
        <taxon>Bacteria</taxon>
        <taxon>Pseudomonadati</taxon>
        <taxon>Pseudomonadota</taxon>
        <taxon>Gammaproteobacteria</taxon>
        <taxon>Enterobacterales</taxon>
        <taxon>Enterobacteriaceae</taxon>
        <taxon>Kosakonia</taxon>
    </lineage>
</organism>